<accession>A0A0W0WS26</accession>
<dbReference type="SUPFAM" id="SSF46785">
    <property type="entry name" value="Winged helix' DNA-binding domain"/>
    <property type="match status" value="1"/>
</dbReference>
<dbReference type="PROSITE" id="PS50995">
    <property type="entry name" value="HTH_MARR_2"/>
    <property type="match status" value="1"/>
</dbReference>
<name>A0A0W0WS26_9GAMM</name>
<evidence type="ECO:0000313" key="6">
    <source>
        <dbReference type="Proteomes" id="UP000054725"/>
    </source>
</evidence>
<dbReference type="SMART" id="SM00347">
    <property type="entry name" value="HTH_MARR"/>
    <property type="match status" value="1"/>
</dbReference>
<keyword evidence="3" id="KW-0804">Transcription</keyword>
<evidence type="ECO:0000256" key="3">
    <source>
        <dbReference type="ARBA" id="ARBA00023163"/>
    </source>
</evidence>
<dbReference type="GO" id="GO:0003677">
    <property type="term" value="F:DNA binding"/>
    <property type="evidence" value="ECO:0007669"/>
    <property type="project" value="UniProtKB-KW"/>
</dbReference>
<organism evidence="5 6">
    <name type="scientific">Legionella nautarum</name>
    <dbReference type="NCBI Taxonomy" id="45070"/>
    <lineage>
        <taxon>Bacteria</taxon>
        <taxon>Pseudomonadati</taxon>
        <taxon>Pseudomonadota</taxon>
        <taxon>Gammaproteobacteria</taxon>
        <taxon>Legionellales</taxon>
        <taxon>Legionellaceae</taxon>
        <taxon>Legionella</taxon>
    </lineage>
</organism>
<evidence type="ECO:0000256" key="2">
    <source>
        <dbReference type="ARBA" id="ARBA00023125"/>
    </source>
</evidence>
<proteinExistence type="predicted"/>
<dbReference type="PRINTS" id="PR00598">
    <property type="entry name" value="HTHMARR"/>
</dbReference>
<dbReference type="InterPro" id="IPR000835">
    <property type="entry name" value="HTH_MarR-typ"/>
</dbReference>
<dbReference type="OrthoDB" id="7502947at2"/>
<comment type="caution">
    <text evidence="5">The sequence shown here is derived from an EMBL/GenBank/DDBJ whole genome shotgun (WGS) entry which is preliminary data.</text>
</comment>
<protein>
    <submittedName>
        <fullName evidence="5">Transcriptional regulator, MarR family</fullName>
    </submittedName>
</protein>
<dbReference type="PROSITE" id="PS01117">
    <property type="entry name" value="HTH_MARR_1"/>
    <property type="match status" value="1"/>
</dbReference>
<reference evidence="5 6" key="1">
    <citation type="submission" date="2015-11" db="EMBL/GenBank/DDBJ databases">
        <title>Genomic analysis of 38 Legionella species identifies large and diverse effector repertoires.</title>
        <authorList>
            <person name="Burstein D."/>
            <person name="Amaro F."/>
            <person name="Zusman T."/>
            <person name="Lifshitz Z."/>
            <person name="Cohen O."/>
            <person name="Gilbert J.A."/>
            <person name="Pupko T."/>
            <person name="Shuman H.A."/>
            <person name="Segal G."/>
        </authorList>
    </citation>
    <scope>NUCLEOTIDE SEQUENCE [LARGE SCALE GENOMIC DNA]</scope>
    <source>
        <strain evidence="5 6">ATCC 49506</strain>
    </source>
</reference>
<keyword evidence="1" id="KW-0805">Transcription regulation</keyword>
<sequence>MNSLDQSQFEEKVTGDIQSEKQAKKIILALRKIMQHMDNHSRRLNKCYGLTIPQLICLYEIYEKGVMTLSLLSKSVHLSMSTLVGVIDRLEVKGFVQRMRDIKDRRIIFIDITDKGTEFVCSSPYLLHNRLNDNLQDLSEIEQINLANSVDTLVNVLKEL</sequence>
<dbReference type="InterPro" id="IPR036390">
    <property type="entry name" value="WH_DNA-bd_sf"/>
</dbReference>
<dbReference type="EMBL" id="LNYO01000017">
    <property type="protein sequence ID" value="KTD35108.1"/>
    <property type="molecule type" value="Genomic_DNA"/>
</dbReference>
<evidence type="ECO:0000259" key="4">
    <source>
        <dbReference type="PROSITE" id="PS50995"/>
    </source>
</evidence>
<feature type="domain" description="HTH marR-type" evidence="4">
    <location>
        <begin position="23"/>
        <end position="160"/>
    </location>
</feature>
<dbReference type="Gene3D" id="1.10.10.10">
    <property type="entry name" value="Winged helix-like DNA-binding domain superfamily/Winged helix DNA-binding domain"/>
    <property type="match status" value="1"/>
</dbReference>
<dbReference type="Pfam" id="PF01047">
    <property type="entry name" value="MarR"/>
    <property type="match status" value="1"/>
</dbReference>
<evidence type="ECO:0000313" key="5">
    <source>
        <dbReference type="EMBL" id="KTD35108.1"/>
    </source>
</evidence>
<dbReference type="AlphaFoldDB" id="A0A0W0WS26"/>
<gene>
    <name evidence="5" type="ORF">Lnau_1998</name>
</gene>
<evidence type="ECO:0000256" key="1">
    <source>
        <dbReference type="ARBA" id="ARBA00023015"/>
    </source>
</evidence>
<dbReference type="Proteomes" id="UP000054725">
    <property type="component" value="Unassembled WGS sequence"/>
</dbReference>
<dbReference type="RefSeq" id="WP_058505008.1">
    <property type="nucleotide sequence ID" value="NZ_CAAAIF010000010.1"/>
</dbReference>
<keyword evidence="6" id="KW-1185">Reference proteome</keyword>
<dbReference type="InterPro" id="IPR036388">
    <property type="entry name" value="WH-like_DNA-bd_sf"/>
</dbReference>
<dbReference type="InterPro" id="IPR023187">
    <property type="entry name" value="Tscrpt_reg_MarR-type_CS"/>
</dbReference>
<dbReference type="PANTHER" id="PTHR42756">
    <property type="entry name" value="TRANSCRIPTIONAL REGULATOR, MARR"/>
    <property type="match status" value="1"/>
</dbReference>
<dbReference type="PANTHER" id="PTHR42756:SF1">
    <property type="entry name" value="TRANSCRIPTIONAL REPRESSOR OF EMRAB OPERON"/>
    <property type="match status" value="1"/>
</dbReference>
<dbReference type="PATRIC" id="fig|45070.6.peg.2105"/>
<keyword evidence="2" id="KW-0238">DNA-binding</keyword>
<dbReference type="GO" id="GO:0003700">
    <property type="term" value="F:DNA-binding transcription factor activity"/>
    <property type="evidence" value="ECO:0007669"/>
    <property type="project" value="InterPro"/>
</dbReference>
<dbReference type="STRING" id="45070.Lnau_1998"/>